<keyword evidence="1" id="KW-1133">Transmembrane helix</keyword>
<dbReference type="Proteomes" id="UP000261187">
    <property type="component" value="Unassembled WGS sequence"/>
</dbReference>
<keyword evidence="1" id="KW-0472">Membrane</keyword>
<organism evidence="2 3">
    <name type="scientific">Segatella copri</name>
    <dbReference type="NCBI Taxonomy" id="165179"/>
    <lineage>
        <taxon>Bacteria</taxon>
        <taxon>Pseudomonadati</taxon>
        <taxon>Bacteroidota</taxon>
        <taxon>Bacteroidia</taxon>
        <taxon>Bacteroidales</taxon>
        <taxon>Prevotellaceae</taxon>
        <taxon>Segatella</taxon>
    </lineage>
</organism>
<dbReference type="EMBL" id="QSSA01000020">
    <property type="protein sequence ID" value="RGL58985.1"/>
    <property type="molecule type" value="Genomic_DNA"/>
</dbReference>
<feature type="transmembrane region" description="Helical" evidence="1">
    <location>
        <begin position="26"/>
        <end position="44"/>
    </location>
</feature>
<sequence>MIDYIFYRVYWAYNKKRESAKFLSPLYMAMVFAFLFFPFALFLCELLRDSYHRNDGYLLSIYLLMILIYSYLRFFPNKKIWLINKKFEGNGYNYKIPDWCFFVVLPLSIVWGIITYSLLVKFFIKPFALRGIIYNML</sequence>
<proteinExistence type="predicted"/>
<dbReference type="AlphaFoldDB" id="A0AA92SXM0"/>
<accession>A0AA92SXM0</accession>
<feature type="transmembrane region" description="Helical" evidence="1">
    <location>
        <begin position="96"/>
        <end position="120"/>
    </location>
</feature>
<gene>
    <name evidence="2" type="ORF">DXC61_09775</name>
</gene>
<reference evidence="2 3" key="1">
    <citation type="submission" date="2018-08" db="EMBL/GenBank/DDBJ databases">
        <title>A genome reference for cultivated species of the human gut microbiota.</title>
        <authorList>
            <person name="Zou Y."/>
            <person name="Xue W."/>
            <person name="Luo G."/>
        </authorList>
    </citation>
    <scope>NUCLEOTIDE SEQUENCE [LARGE SCALE GENOMIC DNA]</scope>
    <source>
        <strain evidence="2 3">TF06-40</strain>
    </source>
</reference>
<feature type="transmembrane region" description="Helical" evidence="1">
    <location>
        <begin position="56"/>
        <end position="76"/>
    </location>
</feature>
<evidence type="ECO:0000256" key="1">
    <source>
        <dbReference type="SAM" id="Phobius"/>
    </source>
</evidence>
<protein>
    <submittedName>
        <fullName evidence="2">Uncharacterized protein</fullName>
    </submittedName>
</protein>
<name>A0AA92SXM0_9BACT</name>
<keyword evidence="1" id="KW-0812">Transmembrane</keyword>
<comment type="caution">
    <text evidence="2">The sequence shown here is derived from an EMBL/GenBank/DDBJ whole genome shotgun (WGS) entry which is preliminary data.</text>
</comment>
<evidence type="ECO:0000313" key="3">
    <source>
        <dbReference type="Proteomes" id="UP000261187"/>
    </source>
</evidence>
<evidence type="ECO:0000313" key="2">
    <source>
        <dbReference type="EMBL" id="RGL58985.1"/>
    </source>
</evidence>